<keyword evidence="6" id="KW-0906">Nuclear pore complex</keyword>
<feature type="compositionally biased region" description="Low complexity" evidence="8">
    <location>
        <begin position="122"/>
        <end position="141"/>
    </location>
</feature>
<dbReference type="RefSeq" id="XP_069213574.1">
    <property type="nucleotide sequence ID" value="XM_069350030.1"/>
</dbReference>
<feature type="compositionally biased region" description="Low complexity" evidence="8">
    <location>
        <begin position="482"/>
        <end position="524"/>
    </location>
</feature>
<keyword evidence="5" id="KW-0811">Translocation</keyword>
<evidence type="ECO:0000256" key="5">
    <source>
        <dbReference type="ARBA" id="ARBA00023010"/>
    </source>
</evidence>
<comment type="subcellular location">
    <subcellularLocation>
        <location evidence="1">Nucleus</location>
        <location evidence="1">Nuclear pore complex</location>
    </subcellularLocation>
</comment>
<keyword evidence="7" id="KW-0539">Nucleus</keyword>
<keyword evidence="3" id="KW-0509">mRNA transport</keyword>
<feature type="compositionally biased region" description="Basic and acidic residues" evidence="8">
    <location>
        <begin position="1"/>
        <end position="15"/>
    </location>
</feature>
<dbReference type="CDD" id="cd13170">
    <property type="entry name" value="RanBD_NUP50"/>
    <property type="match status" value="1"/>
</dbReference>
<sequence length="739" mass="71975">MAKRGADNQLTKDDHDSDGEDPGQREEALRPIAGRQIRGLPKRKGAAPAEAAPGAPAPPASGFSFGASSAPSASSSSSPFSFGTSNGGAGGSGFSFGAKPPAPAAPPAAAAPAPAFGGFSFSKPATPAAEPPKAAAAAPPPAFGGFSFGKAPAAAPAPVAAAPAAPSAPSFTFGKKPAEVAPIAPTKEAEPAPTAAAPPKPFGGFSFGGSAVQPAAPAPAQSAPATSFSTLPTVRPTSSGNPKSPIAPAAPAFRSSSGPGPSQATPPDEGEVAYYTALRGLNNAFLSFVSHELNSNEFLNLTKALPGLLSQYEAHLNAAASKAGWKPKADAEKTNGAVAAAPAVPAPASAPPAAGGFSFGQSTAPSSAPVAAAAKPAFSFGGPTATEAPKKTSSAANQLAADILAEDEAARKPKEPEAPAAAPPTPSKAGALFSFAPSAPLAPTTPGSKTFAPSASTTSAGEPPAKLGKFGPDGTNPQLSFGGAKATPSSTAATSPPTKGGFSFGSPAGASAGFSFGGSSSSSSTPAAVTKSPPKAAAFSFGSNATAGGSSAFSFGGSGSAAPAPAGGAKPFAFTQTLSTPAAAPFSFGGASSSSSAPTPGADTAVPATAAEPIEVTKNLAQAVGEGEEDEDTVAEVRGKLSKLEDGKWAVVGLGQFKLKRNKTTDKRRLLMRADGGGSVILNMAVGESLDPKADGNNIRFLGFDVAGSMKPFVLRVKTADAAATLVAAIKKEVEALKA</sequence>
<dbReference type="SUPFAM" id="SSF50729">
    <property type="entry name" value="PH domain-like"/>
    <property type="match status" value="1"/>
</dbReference>
<accession>A0ABR3QG48</accession>
<feature type="region of interest" description="Disordered" evidence="8">
    <location>
        <begin position="409"/>
        <end position="535"/>
    </location>
</feature>
<feature type="compositionally biased region" description="Low complexity" evidence="8">
    <location>
        <begin position="210"/>
        <end position="225"/>
    </location>
</feature>
<feature type="domain" description="RanBD1" evidence="9">
    <location>
        <begin position="610"/>
        <end position="690"/>
    </location>
</feature>
<feature type="compositionally biased region" description="Polar residues" evidence="8">
    <location>
        <begin position="445"/>
        <end position="460"/>
    </location>
</feature>
<dbReference type="PANTHER" id="PTHR38697:SF1">
    <property type="entry name" value="NUCLEAR PORE COMPLEX PROTEIN SIMILAR TO S. CEREVISIAE NUP2 (EUROFUNG)"/>
    <property type="match status" value="1"/>
</dbReference>
<dbReference type="Proteomes" id="UP001565368">
    <property type="component" value="Unassembled WGS sequence"/>
</dbReference>
<feature type="compositionally biased region" description="Polar residues" evidence="8">
    <location>
        <begin position="226"/>
        <end position="242"/>
    </location>
</feature>
<comment type="caution">
    <text evidence="10">The sequence shown here is derived from an EMBL/GenBank/DDBJ whole genome shotgun (WGS) entry which is preliminary data.</text>
</comment>
<keyword evidence="4" id="KW-0653">Protein transport</keyword>
<feature type="compositionally biased region" description="Gly residues" evidence="8">
    <location>
        <begin position="85"/>
        <end position="94"/>
    </location>
</feature>
<evidence type="ECO:0000313" key="11">
    <source>
        <dbReference type="Proteomes" id="UP001565368"/>
    </source>
</evidence>
<feature type="compositionally biased region" description="Polar residues" evidence="8">
    <location>
        <begin position="254"/>
        <end position="265"/>
    </location>
</feature>
<dbReference type="PROSITE" id="PS50196">
    <property type="entry name" value="RANBD1"/>
    <property type="match status" value="1"/>
</dbReference>
<dbReference type="EMBL" id="JBBXJM010000001">
    <property type="protein sequence ID" value="KAL1413630.1"/>
    <property type="molecule type" value="Genomic_DNA"/>
</dbReference>
<dbReference type="SMART" id="SM00160">
    <property type="entry name" value="RanBD"/>
    <property type="match status" value="1"/>
</dbReference>
<evidence type="ECO:0000256" key="3">
    <source>
        <dbReference type="ARBA" id="ARBA00022816"/>
    </source>
</evidence>
<dbReference type="Pfam" id="PF08911">
    <property type="entry name" value="NUP50"/>
    <property type="match status" value="1"/>
</dbReference>
<dbReference type="InterPro" id="IPR053074">
    <property type="entry name" value="NPC_Nucleoporin"/>
</dbReference>
<dbReference type="InterPro" id="IPR000156">
    <property type="entry name" value="Ran_bind_dom"/>
</dbReference>
<keyword evidence="2" id="KW-0813">Transport</keyword>
<evidence type="ECO:0000256" key="8">
    <source>
        <dbReference type="SAM" id="MobiDB-lite"/>
    </source>
</evidence>
<dbReference type="PANTHER" id="PTHR38697">
    <property type="entry name" value="NUCLEAR PORE COMPLEX PROTEIN SIMILAR TO S. CEREVISIAE NUP2 (EUROFUNG)"/>
    <property type="match status" value="1"/>
</dbReference>
<evidence type="ECO:0000259" key="9">
    <source>
        <dbReference type="PROSITE" id="PS50196"/>
    </source>
</evidence>
<evidence type="ECO:0000256" key="2">
    <source>
        <dbReference type="ARBA" id="ARBA00022448"/>
    </source>
</evidence>
<feature type="region of interest" description="Disordered" evidence="8">
    <location>
        <begin position="157"/>
        <end position="269"/>
    </location>
</feature>
<evidence type="ECO:0000256" key="6">
    <source>
        <dbReference type="ARBA" id="ARBA00023132"/>
    </source>
</evidence>
<keyword evidence="11" id="KW-1185">Reference proteome</keyword>
<feature type="region of interest" description="Disordered" evidence="8">
    <location>
        <begin position="588"/>
        <end position="612"/>
    </location>
</feature>
<feature type="compositionally biased region" description="Low complexity" evidence="8">
    <location>
        <begin position="46"/>
        <end position="84"/>
    </location>
</feature>
<evidence type="ECO:0000256" key="4">
    <source>
        <dbReference type="ARBA" id="ARBA00022927"/>
    </source>
</evidence>
<name>A0ABR3QG48_9TREE</name>
<dbReference type="Gene3D" id="2.30.29.30">
    <property type="entry name" value="Pleckstrin-homology domain (PH domain)/Phosphotyrosine-binding domain (PTB)"/>
    <property type="match status" value="1"/>
</dbReference>
<feature type="compositionally biased region" description="Low complexity" evidence="8">
    <location>
        <begin position="157"/>
        <end position="169"/>
    </location>
</feature>
<feature type="region of interest" description="Disordered" evidence="8">
    <location>
        <begin position="1"/>
        <end position="141"/>
    </location>
</feature>
<protein>
    <recommendedName>
        <fullName evidence="9">RanBD1 domain-containing protein</fullName>
    </recommendedName>
</protein>
<reference evidence="10 11" key="1">
    <citation type="submission" date="2023-08" db="EMBL/GenBank/DDBJ databases">
        <title>Annotated Genome Sequence of Vanrija albida AlHP1.</title>
        <authorList>
            <person name="Herzog R."/>
        </authorList>
    </citation>
    <scope>NUCLEOTIDE SEQUENCE [LARGE SCALE GENOMIC DNA]</scope>
    <source>
        <strain evidence="10 11">AlHP1</strain>
    </source>
</reference>
<dbReference type="InterPro" id="IPR011993">
    <property type="entry name" value="PH-like_dom_sf"/>
</dbReference>
<evidence type="ECO:0000313" key="10">
    <source>
        <dbReference type="EMBL" id="KAL1413630.1"/>
    </source>
</evidence>
<organism evidence="10 11">
    <name type="scientific">Vanrija albida</name>
    <dbReference type="NCBI Taxonomy" id="181172"/>
    <lineage>
        <taxon>Eukaryota</taxon>
        <taxon>Fungi</taxon>
        <taxon>Dikarya</taxon>
        <taxon>Basidiomycota</taxon>
        <taxon>Agaricomycotina</taxon>
        <taxon>Tremellomycetes</taxon>
        <taxon>Trichosporonales</taxon>
        <taxon>Trichosporonaceae</taxon>
        <taxon>Vanrija</taxon>
    </lineage>
</organism>
<gene>
    <name evidence="10" type="ORF">Q8F55_001408</name>
</gene>
<feature type="compositionally biased region" description="Low complexity" evidence="8">
    <location>
        <begin position="181"/>
        <end position="195"/>
    </location>
</feature>
<dbReference type="Pfam" id="PF00638">
    <property type="entry name" value="Ran_BP1"/>
    <property type="match status" value="1"/>
</dbReference>
<dbReference type="GeneID" id="95982451"/>
<feature type="compositionally biased region" description="Low complexity" evidence="8">
    <location>
        <begin position="588"/>
        <end position="602"/>
    </location>
</feature>
<evidence type="ECO:0000256" key="1">
    <source>
        <dbReference type="ARBA" id="ARBA00004567"/>
    </source>
</evidence>
<proteinExistence type="predicted"/>
<dbReference type="InterPro" id="IPR015007">
    <property type="entry name" value="NUP2/50/61"/>
</dbReference>
<evidence type="ECO:0000256" key="7">
    <source>
        <dbReference type="ARBA" id="ARBA00023242"/>
    </source>
</evidence>